<dbReference type="Proteomes" id="UP000002279">
    <property type="component" value="Unplaced"/>
</dbReference>
<dbReference type="GO" id="GO:0005550">
    <property type="term" value="F:pheromone binding"/>
    <property type="evidence" value="ECO:0000318"/>
    <property type="project" value="GO_Central"/>
</dbReference>
<dbReference type="HOGENOM" id="CLU_058641_4_0_1"/>
<evidence type="ECO:0000256" key="7">
    <source>
        <dbReference type="ARBA" id="ARBA00023040"/>
    </source>
</evidence>
<keyword evidence="8 11" id="KW-0472">Membrane</keyword>
<dbReference type="AlphaFoldDB" id="F7C5T4"/>
<dbReference type="InterPro" id="IPR004072">
    <property type="entry name" value="Vmron_rcpt_1"/>
</dbReference>
<reference evidence="12" key="2">
    <citation type="submission" date="2025-09" db="UniProtKB">
        <authorList>
            <consortium name="Ensembl"/>
        </authorList>
    </citation>
    <scope>IDENTIFICATION</scope>
    <source>
        <strain evidence="12">Glennie</strain>
    </source>
</reference>
<name>F7C5T4_ORNAN</name>
<evidence type="ECO:0000256" key="11">
    <source>
        <dbReference type="RuleBase" id="RU364061"/>
    </source>
</evidence>
<dbReference type="InParanoid" id="F7C5T4"/>
<evidence type="ECO:0000256" key="2">
    <source>
        <dbReference type="ARBA" id="ARBA00010663"/>
    </source>
</evidence>
<keyword evidence="10 11" id="KW-0807">Transducer</keyword>
<keyword evidence="9 11" id="KW-0675">Receptor</keyword>
<evidence type="ECO:0000256" key="5">
    <source>
        <dbReference type="ARBA" id="ARBA00022692"/>
    </source>
</evidence>
<dbReference type="PANTHER" id="PTHR24062">
    <property type="entry name" value="VOMERONASAL TYPE-1 RECEPTOR"/>
    <property type="match status" value="1"/>
</dbReference>
<evidence type="ECO:0000256" key="1">
    <source>
        <dbReference type="ARBA" id="ARBA00004651"/>
    </source>
</evidence>
<keyword evidence="4 11" id="KW-0589">Pheromone response</keyword>
<feature type="transmembrane region" description="Helical" evidence="11">
    <location>
        <begin position="155"/>
        <end position="178"/>
    </location>
</feature>
<feature type="transmembrane region" description="Helical" evidence="11">
    <location>
        <begin position="283"/>
        <end position="305"/>
    </location>
</feature>
<dbReference type="SUPFAM" id="SSF81321">
    <property type="entry name" value="Family A G protein-coupled receptor-like"/>
    <property type="match status" value="1"/>
</dbReference>
<protein>
    <recommendedName>
        <fullName evidence="11">Vomeronasal type-1 receptor</fullName>
    </recommendedName>
</protein>
<dbReference type="Bgee" id="ENSOANG00000014309">
    <property type="expression patterns" value="Expressed in testis"/>
</dbReference>
<dbReference type="GeneTree" id="ENSGT01030000234553"/>
<comment type="caution">
    <text evidence="11">Lacks conserved residue(s) required for the propagation of feature annotation.</text>
</comment>
<evidence type="ECO:0000313" key="13">
    <source>
        <dbReference type="Proteomes" id="UP000002279"/>
    </source>
</evidence>
<proteinExistence type="inferred from homology"/>
<evidence type="ECO:0000256" key="6">
    <source>
        <dbReference type="ARBA" id="ARBA00022989"/>
    </source>
</evidence>
<sequence length="326" mass="36249">MPQILYLSVSILGLHGPGIERNKNDMCASENAKGLIFVCEMVVSTAGQSKFSQSKINSPGKIYACHQLSSSDFILAHLALANIIVFLTGGDLNALEIWSLGNFLDDVGCKMVIYFYRVARGLSICNTCLLSIYQAVTISPGTPRWARLKAKLPKFVLSSCLLFWIFNLLLGFGAPMFVAGPRNGSRVRITLDFKYCTVVPVSEATNLINAVVLCAWDLFFVGLMSVASGYMVFVLHRHHRQIRHLHEPGHLPRAIPEVRAAKRVIVLVTIMLSVLLNRKENSAWLVNSHVAFSITFSAVSPFLMISNDQRIRTLWKRESPLSNKDP</sequence>
<keyword evidence="7 11" id="KW-0297">G-protein coupled receptor</keyword>
<comment type="subcellular location">
    <subcellularLocation>
        <location evidence="1 11">Cell membrane</location>
        <topology evidence="1 11">Multi-pass membrane protein</topology>
    </subcellularLocation>
</comment>
<evidence type="ECO:0000256" key="9">
    <source>
        <dbReference type="ARBA" id="ARBA00023170"/>
    </source>
</evidence>
<reference evidence="12" key="1">
    <citation type="submission" date="2025-08" db="UniProtKB">
        <authorList>
            <consortium name="Ensembl"/>
        </authorList>
    </citation>
    <scope>IDENTIFICATION</scope>
    <source>
        <strain evidence="12">Glennie</strain>
    </source>
</reference>
<evidence type="ECO:0000256" key="4">
    <source>
        <dbReference type="ARBA" id="ARBA00022507"/>
    </source>
</evidence>
<evidence type="ECO:0000256" key="8">
    <source>
        <dbReference type="ARBA" id="ARBA00023136"/>
    </source>
</evidence>
<dbReference type="FunFam" id="1.20.1070.10:FF:000081">
    <property type="entry name" value="Vomeronasal type-1 receptor"/>
    <property type="match status" value="1"/>
</dbReference>
<evidence type="ECO:0000256" key="3">
    <source>
        <dbReference type="ARBA" id="ARBA00022475"/>
    </source>
</evidence>
<dbReference type="GO" id="GO:0016503">
    <property type="term" value="F:pheromone receptor activity"/>
    <property type="evidence" value="ECO:0007669"/>
    <property type="project" value="InterPro"/>
</dbReference>
<comment type="similarity">
    <text evidence="2 11">Belongs to the G-protein coupled receptor 1 family.</text>
</comment>
<organism evidence="12 13">
    <name type="scientific">Ornithorhynchus anatinus</name>
    <name type="common">Duckbill platypus</name>
    <dbReference type="NCBI Taxonomy" id="9258"/>
    <lineage>
        <taxon>Eukaryota</taxon>
        <taxon>Metazoa</taxon>
        <taxon>Chordata</taxon>
        <taxon>Craniata</taxon>
        <taxon>Vertebrata</taxon>
        <taxon>Euteleostomi</taxon>
        <taxon>Mammalia</taxon>
        <taxon>Monotremata</taxon>
        <taxon>Ornithorhynchidae</taxon>
        <taxon>Ornithorhynchus</taxon>
    </lineage>
</organism>
<dbReference type="GO" id="GO:0019236">
    <property type="term" value="P:response to pheromone"/>
    <property type="evidence" value="ECO:0007669"/>
    <property type="project" value="UniProtKB-KW"/>
</dbReference>
<dbReference type="Ensembl" id="ENSOANT00000022555.2">
    <property type="protein sequence ID" value="ENSOANP00000022551.2"/>
    <property type="gene ID" value="ENSOANG00000014309.2"/>
</dbReference>
<evidence type="ECO:0000313" key="12">
    <source>
        <dbReference type="Ensembl" id="ENSOANP00000022551.2"/>
    </source>
</evidence>
<keyword evidence="5 11" id="KW-0812">Transmembrane</keyword>
<keyword evidence="13" id="KW-1185">Reference proteome</keyword>
<dbReference type="GO" id="GO:0005886">
    <property type="term" value="C:plasma membrane"/>
    <property type="evidence" value="ECO:0000318"/>
    <property type="project" value="GO_Central"/>
</dbReference>
<feature type="transmembrane region" description="Helical" evidence="11">
    <location>
        <begin position="207"/>
        <end position="235"/>
    </location>
</feature>
<keyword evidence="3 11" id="KW-1003">Cell membrane</keyword>
<dbReference type="Gene3D" id="1.20.1070.10">
    <property type="entry name" value="Rhodopsin 7-helix transmembrane proteins"/>
    <property type="match status" value="1"/>
</dbReference>
<evidence type="ECO:0000256" key="10">
    <source>
        <dbReference type="ARBA" id="ARBA00023224"/>
    </source>
</evidence>
<dbReference type="Pfam" id="PF03402">
    <property type="entry name" value="V1R"/>
    <property type="match status" value="1"/>
</dbReference>
<keyword evidence="6 11" id="KW-1133">Transmembrane helix</keyword>
<accession>F7C5T4</accession>